<dbReference type="PANTHER" id="PTHR30244:SF34">
    <property type="entry name" value="DTDP-4-AMINO-4,6-DIDEOXYGALACTOSE TRANSAMINASE"/>
    <property type="match status" value="1"/>
</dbReference>
<organism evidence="2 3">
    <name type="scientific">Paenibacillus macquariensis</name>
    <dbReference type="NCBI Taxonomy" id="948756"/>
    <lineage>
        <taxon>Bacteria</taxon>
        <taxon>Bacillati</taxon>
        <taxon>Bacillota</taxon>
        <taxon>Bacilli</taxon>
        <taxon>Bacillales</taxon>
        <taxon>Paenibacillaceae</taxon>
        <taxon>Paenibacillus</taxon>
    </lineage>
</organism>
<dbReference type="SUPFAM" id="SSF53383">
    <property type="entry name" value="PLP-dependent transferases"/>
    <property type="match status" value="1"/>
</dbReference>
<dbReference type="CDD" id="cd00616">
    <property type="entry name" value="AHBA_syn"/>
    <property type="match status" value="1"/>
</dbReference>
<keyword evidence="1" id="KW-0663">Pyridoxal phosphate</keyword>
<dbReference type="InterPro" id="IPR015422">
    <property type="entry name" value="PyrdxlP-dep_Trfase_small"/>
</dbReference>
<keyword evidence="3" id="KW-1185">Reference proteome</keyword>
<dbReference type="PIRSF" id="PIRSF000390">
    <property type="entry name" value="PLP_StrS"/>
    <property type="match status" value="1"/>
</dbReference>
<sequence length="404" mass="45428">MNMLVKDGGTPYKTKPFPTWPFSDERELQLVEEVVKSRNWWRMSGNKVVEFEEKFAKLQDAEYCLGVTNGTHAIELALYTLGIGIGDEVILPAFTFISTATAVLYCNATPILVDVDPETFCMTPEAFEKAITPKTKAVIPVHMAGHSCDMDAICEIARKHGIKVVEDAAHAHGAEYKAKRMGSFGDMSIFSFQNGKLMTCGEGGALVTNNKELYEKAYLIHGVGRPKGDRVYAHLVLGSNYRMNEFQAAVLIAQMERLEKMNEKRQVNAALLDKLLADVQGITPQGKNSHATLNPHYMYMFYYNSEYFGGLSRQQFVELLIMEGVPSFVAYPVISETIFFKENNFAGRINEYPHQNEADLTNAKKIADNVVWLPHFTLLGDEEDIFEIAGAIKKIQNFFPEIYK</sequence>
<comment type="similarity">
    <text evidence="1">Belongs to the DegT/DnrJ/EryC1 family.</text>
</comment>
<dbReference type="RefSeq" id="WP_068579297.1">
    <property type="nucleotide sequence ID" value="NZ_FTNK01000008.1"/>
</dbReference>
<comment type="caution">
    <text evidence="2">The sequence shown here is derived from an EMBL/GenBank/DDBJ whole genome shotgun (WGS) entry which is preliminary data.</text>
</comment>
<proteinExistence type="inferred from homology"/>
<accession>A0ABY1K2Q0</accession>
<dbReference type="Gene3D" id="3.90.1150.10">
    <property type="entry name" value="Aspartate Aminotransferase, domain 1"/>
    <property type="match status" value="1"/>
</dbReference>
<dbReference type="InterPro" id="IPR000653">
    <property type="entry name" value="DegT/StrS_aminotransferase"/>
</dbReference>
<protein>
    <submittedName>
        <fullName evidence="2">3-amino-5-hydroxybenzoate synthase</fullName>
    </submittedName>
</protein>
<dbReference type="InterPro" id="IPR015421">
    <property type="entry name" value="PyrdxlP-dep_Trfase_major"/>
</dbReference>
<evidence type="ECO:0000256" key="1">
    <source>
        <dbReference type="RuleBase" id="RU004508"/>
    </source>
</evidence>
<dbReference type="Pfam" id="PF01041">
    <property type="entry name" value="DegT_DnrJ_EryC1"/>
    <property type="match status" value="1"/>
</dbReference>
<gene>
    <name evidence="2" type="ORF">SAMN05421578_10838</name>
</gene>
<evidence type="ECO:0000313" key="3">
    <source>
        <dbReference type="Proteomes" id="UP000186666"/>
    </source>
</evidence>
<reference evidence="2 3" key="1">
    <citation type="submission" date="2017-01" db="EMBL/GenBank/DDBJ databases">
        <authorList>
            <person name="Varghese N."/>
            <person name="Submissions S."/>
        </authorList>
    </citation>
    <scope>NUCLEOTIDE SEQUENCE [LARGE SCALE GENOMIC DNA]</scope>
    <source>
        <strain evidence="2 3">ATCC 23464</strain>
    </source>
</reference>
<evidence type="ECO:0000313" key="2">
    <source>
        <dbReference type="EMBL" id="SIR17499.1"/>
    </source>
</evidence>
<dbReference type="PANTHER" id="PTHR30244">
    <property type="entry name" value="TRANSAMINASE"/>
    <property type="match status" value="1"/>
</dbReference>
<dbReference type="EMBL" id="FTNK01000008">
    <property type="protein sequence ID" value="SIR17499.1"/>
    <property type="molecule type" value="Genomic_DNA"/>
</dbReference>
<dbReference type="Gene3D" id="3.40.640.10">
    <property type="entry name" value="Type I PLP-dependent aspartate aminotransferase-like (Major domain)"/>
    <property type="match status" value="1"/>
</dbReference>
<dbReference type="InterPro" id="IPR015424">
    <property type="entry name" value="PyrdxlP-dep_Trfase"/>
</dbReference>
<dbReference type="Proteomes" id="UP000186666">
    <property type="component" value="Unassembled WGS sequence"/>
</dbReference>
<name>A0ABY1K2Q0_9BACL</name>